<dbReference type="AlphaFoldDB" id="D6TNE0"/>
<dbReference type="STRING" id="485913.Krac_8601"/>
<comment type="caution">
    <text evidence="1">The sequence shown here is derived from an EMBL/GenBank/DDBJ whole genome shotgun (WGS) entry which is preliminary data.</text>
</comment>
<dbReference type="EMBL" id="ADVG01000002">
    <property type="protein sequence ID" value="EFH87271.1"/>
    <property type="molecule type" value="Genomic_DNA"/>
</dbReference>
<name>D6TNE0_KTERA</name>
<organism evidence="1 2">
    <name type="scientific">Ktedonobacter racemifer DSM 44963</name>
    <dbReference type="NCBI Taxonomy" id="485913"/>
    <lineage>
        <taxon>Bacteria</taxon>
        <taxon>Bacillati</taxon>
        <taxon>Chloroflexota</taxon>
        <taxon>Ktedonobacteria</taxon>
        <taxon>Ktedonobacterales</taxon>
        <taxon>Ktedonobacteraceae</taxon>
        <taxon>Ktedonobacter</taxon>
    </lineage>
</organism>
<dbReference type="Proteomes" id="UP000004508">
    <property type="component" value="Unassembled WGS sequence"/>
</dbReference>
<dbReference type="InParanoid" id="D6TNE0"/>
<evidence type="ECO:0000313" key="2">
    <source>
        <dbReference type="Proteomes" id="UP000004508"/>
    </source>
</evidence>
<protein>
    <submittedName>
        <fullName evidence="1">Uncharacterized protein</fullName>
    </submittedName>
</protein>
<keyword evidence="2" id="KW-1185">Reference proteome</keyword>
<reference evidence="1 2" key="1">
    <citation type="journal article" date="2011" name="Stand. Genomic Sci.">
        <title>Non-contiguous finished genome sequence and contextual data of the filamentous soil bacterium Ktedonobacter racemifer type strain (SOSP1-21).</title>
        <authorList>
            <person name="Chang Y.J."/>
            <person name="Land M."/>
            <person name="Hauser L."/>
            <person name="Chertkov O."/>
            <person name="Del Rio T.G."/>
            <person name="Nolan M."/>
            <person name="Copeland A."/>
            <person name="Tice H."/>
            <person name="Cheng J.F."/>
            <person name="Lucas S."/>
            <person name="Han C."/>
            <person name="Goodwin L."/>
            <person name="Pitluck S."/>
            <person name="Ivanova N."/>
            <person name="Ovchinikova G."/>
            <person name="Pati A."/>
            <person name="Chen A."/>
            <person name="Palaniappan K."/>
            <person name="Mavromatis K."/>
            <person name="Liolios K."/>
            <person name="Brettin T."/>
            <person name="Fiebig A."/>
            <person name="Rohde M."/>
            <person name="Abt B."/>
            <person name="Goker M."/>
            <person name="Detter J.C."/>
            <person name="Woyke T."/>
            <person name="Bristow J."/>
            <person name="Eisen J.A."/>
            <person name="Markowitz V."/>
            <person name="Hugenholtz P."/>
            <person name="Kyrpides N.C."/>
            <person name="Klenk H.P."/>
            <person name="Lapidus A."/>
        </authorList>
    </citation>
    <scope>NUCLEOTIDE SEQUENCE [LARGE SCALE GENOMIC DNA]</scope>
    <source>
        <strain evidence="2">DSM 44963</strain>
    </source>
</reference>
<gene>
    <name evidence="1" type="ORF">Krac_8601</name>
</gene>
<proteinExistence type="predicted"/>
<evidence type="ECO:0000313" key="1">
    <source>
        <dbReference type="EMBL" id="EFH87271.1"/>
    </source>
</evidence>
<sequence>MRNIFHTFCHWCKKQAECEPVVIAGGVGQKKRVVWLCVDCRRSLR</sequence>
<accession>D6TNE0</accession>